<dbReference type="PANTHER" id="PTHR13847:SF274">
    <property type="entry name" value="RIESKE 2FE-2S IRON-SULFUR PROTEIN YHFW-RELATED"/>
    <property type="match status" value="1"/>
</dbReference>
<dbReference type="Gene3D" id="3.30.9.10">
    <property type="entry name" value="D-Amino Acid Oxidase, subunit A, domain 2"/>
    <property type="match status" value="1"/>
</dbReference>
<dbReference type="InterPro" id="IPR038010">
    <property type="entry name" value="YhfW_C"/>
</dbReference>
<keyword evidence="5" id="KW-1015">Disulfide bond</keyword>
<dbReference type="InterPro" id="IPR036188">
    <property type="entry name" value="FAD/NAD-bd_sf"/>
</dbReference>
<protein>
    <submittedName>
        <fullName evidence="7">FAD-dependent oxidoreductase</fullName>
    </submittedName>
</protein>
<dbReference type="RefSeq" id="WP_378934849.1">
    <property type="nucleotide sequence ID" value="NZ_JBHLVO010000010.1"/>
</dbReference>
<dbReference type="InterPro" id="IPR005805">
    <property type="entry name" value="Rieske_Fe-S_prot_C"/>
</dbReference>
<dbReference type="Gene3D" id="3.50.50.60">
    <property type="entry name" value="FAD/NAD(P)-binding domain"/>
    <property type="match status" value="1"/>
</dbReference>
<evidence type="ECO:0000259" key="6">
    <source>
        <dbReference type="PROSITE" id="PS51296"/>
    </source>
</evidence>
<keyword evidence="4" id="KW-0411">Iron-sulfur</keyword>
<evidence type="ECO:0000256" key="4">
    <source>
        <dbReference type="ARBA" id="ARBA00023014"/>
    </source>
</evidence>
<dbReference type="Pfam" id="PF00355">
    <property type="entry name" value="Rieske"/>
    <property type="match status" value="1"/>
</dbReference>
<dbReference type="Proteomes" id="UP001589854">
    <property type="component" value="Unassembled WGS sequence"/>
</dbReference>
<sequence>MPHAPEPYWRDQIELPTYSKLSHDTEVDVCIVGGGITGLTTAYLLVKEGVKVALLEADRILNGTTGHTTAKITAQHGLIYDELINHMGKDKAKLYYEANSEAKEFIKNHSQKLGIDCDMSEEDAYIYAVSDEYAKKVEKEYEAYQKLGITSEFVDSIPFDIKIKGAAVMKNQAQYHPLKYLTKLAQEITNGGGQIFESTTAVDIDKGPKPRVVTKDGQRVTCNTVVACSHFPFYDGNGFYFTRMYAKRSYILAVKPKNPFPGGMYYSADTPTRSLRFTPFNGEKLILVSGDGHKTGQGSSTSKHYKALEQFSEEVLGVESIPYRWSAQDLITLDKVPYVGAITDSKPNILVATGFRKWGMTNGTASALILRDTILNKDNPYKELYSPSRFYADPSIKKFIMTNADVAGHLIEGKVDIADKQIDDISKDEGAVVVVNGKRAGAYRDDVGTLHVVDTTCTHLGCEVEWNCGDRTWDCPCHGSRFSVKGDVIEGPALKPLKMVDLD</sequence>
<name>A0ABV6GFC1_9BACI</name>
<dbReference type="PANTHER" id="PTHR13847">
    <property type="entry name" value="SARCOSINE DEHYDROGENASE-RELATED"/>
    <property type="match status" value="1"/>
</dbReference>
<dbReference type="SUPFAM" id="SSF51905">
    <property type="entry name" value="FAD/NAD(P)-binding domain"/>
    <property type="match status" value="1"/>
</dbReference>
<dbReference type="SUPFAM" id="SSF50022">
    <property type="entry name" value="ISP domain"/>
    <property type="match status" value="1"/>
</dbReference>
<dbReference type="Pfam" id="PF01266">
    <property type="entry name" value="DAO"/>
    <property type="match status" value="1"/>
</dbReference>
<evidence type="ECO:0000313" key="8">
    <source>
        <dbReference type="Proteomes" id="UP001589854"/>
    </source>
</evidence>
<gene>
    <name evidence="7" type="ORF">ACFFIX_13095</name>
</gene>
<dbReference type="InterPro" id="IPR017941">
    <property type="entry name" value="Rieske_2Fe-2S"/>
</dbReference>
<evidence type="ECO:0000256" key="5">
    <source>
        <dbReference type="ARBA" id="ARBA00023157"/>
    </source>
</evidence>
<evidence type="ECO:0000313" key="7">
    <source>
        <dbReference type="EMBL" id="MFC0272371.1"/>
    </source>
</evidence>
<accession>A0ABV6GFC1</accession>
<dbReference type="EMBL" id="JBHLVO010000010">
    <property type="protein sequence ID" value="MFC0272371.1"/>
    <property type="molecule type" value="Genomic_DNA"/>
</dbReference>
<dbReference type="Gene3D" id="2.102.10.10">
    <property type="entry name" value="Rieske [2Fe-2S] iron-sulphur domain"/>
    <property type="match status" value="1"/>
</dbReference>
<dbReference type="PRINTS" id="PR00162">
    <property type="entry name" value="RIESKE"/>
</dbReference>
<organism evidence="7 8">
    <name type="scientific">Metabacillus herbersteinensis</name>
    <dbReference type="NCBI Taxonomy" id="283816"/>
    <lineage>
        <taxon>Bacteria</taxon>
        <taxon>Bacillati</taxon>
        <taxon>Bacillota</taxon>
        <taxon>Bacilli</taxon>
        <taxon>Bacillales</taxon>
        <taxon>Bacillaceae</taxon>
        <taxon>Metabacillus</taxon>
    </lineage>
</organism>
<dbReference type="InterPro" id="IPR006076">
    <property type="entry name" value="FAD-dep_OxRdtase"/>
</dbReference>
<evidence type="ECO:0000256" key="1">
    <source>
        <dbReference type="ARBA" id="ARBA00022714"/>
    </source>
</evidence>
<dbReference type="InterPro" id="IPR036922">
    <property type="entry name" value="Rieske_2Fe-2S_sf"/>
</dbReference>
<keyword evidence="2" id="KW-0479">Metal-binding</keyword>
<keyword evidence="3" id="KW-0408">Iron</keyword>
<keyword evidence="8" id="KW-1185">Reference proteome</keyword>
<keyword evidence="1" id="KW-0001">2Fe-2S</keyword>
<dbReference type="PROSITE" id="PS51296">
    <property type="entry name" value="RIESKE"/>
    <property type="match status" value="1"/>
</dbReference>
<reference evidence="7 8" key="1">
    <citation type="submission" date="2024-09" db="EMBL/GenBank/DDBJ databases">
        <authorList>
            <person name="Sun Q."/>
            <person name="Mori K."/>
        </authorList>
    </citation>
    <scope>NUCLEOTIDE SEQUENCE [LARGE SCALE GENOMIC DNA]</scope>
    <source>
        <strain evidence="7 8">CCM 7228</strain>
    </source>
</reference>
<evidence type="ECO:0000256" key="2">
    <source>
        <dbReference type="ARBA" id="ARBA00022723"/>
    </source>
</evidence>
<evidence type="ECO:0000256" key="3">
    <source>
        <dbReference type="ARBA" id="ARBA00023004"/>
    </source>
</evidence>
<comment type="caution">
    <text evidence="7">The sequence shown here is derived from an EMBL/GenBank/DDBJ whole genome shotgun (WGS) entry which is preliminary data.</text>
</comment>
<feature type="domain" description="Rieske" evidence="6">
    <location>
        <begin position="417"/>
        <end position="503"/>
    </location>
</feature>
<proteinExistence type="predicted"/>
<dbReference type="CDD" id="cd03477">
    <property type="entry name" value="Rieske_YhfW_C"/>
    <property type="match status" value="1"/>
</dbReference>